<reference evidence="1 2" key="1">
    <citation type="journal article" date="2020" name="Phytopathology">
        <title>A high-quality genome resource of Botrytis fragariae, a new and rapidly spreading fungal pathogen causing strawberry gray mold in the U.S.A.</title>
        <authorList>
            <person name="Wu Y."/>
            <person name="Saski C.A."/>
            <person name="Schnabel G."/>
            <person name="Xiao S."/>
            <person name="Hu M."/>
        </authorList>
    </citation>
    <scope>NUCLEOTIDE SEQUENCE [LARGE SCALE GENOMIC DNA]</scope>
    <source>
        <strain evidence="1 2">BVB16</strain>
    </source>
</reference>
<evidence type="ECO:0000313" key="1">
    <source>
        <dbReference type="EMBL" id="KAF5873996.1"/>
    </source>
</evidence>
<keyword evidence="2" id="KW-1185">Reference proteome</keyword>
<proteinExistence type="predicted"/>
<dbReference type="GeneID" id="59259539"/>
<comment type="caution">
    <text evidence="1">The sequence shown here is derived from an EMBL/GenBank/DDBJ whole genome shotgun (WGS) entry which is preliminary data.</text>
</comment>
<protein>
    <submittedName>
        <fullName evidence="1">Uncharacterized protein</fullName>
    </submittedName>
</protein>
<dbReference type="Proteomes" id="UP000531561">
    <property type="component" value="Unassembled WGS sequence"/>
</dbReference>
<accession>A0A8H6AUT6</accession>
<dbReference type="EMBL" id="JABFCT010000008">
    <property type="protein sequence ID" value="KAF5873996.1"/>
    <property type="molecule type" value="Genomic_DNA"/>
</dbReference>
<dbReference type="RefSeq" id="XP_037192942.1">
    <property type="nucleotide sequence ID" value="XM_037335847.1"/>
</dbReference>
<organism evidence="1 2">
    <name type="scientific">Botrytis fragariae</name>
    <dbReference type="NCBI Taxonomy" id="1964551"/>
    <lineage>
        <taxon>Eukaryota</taxon>
        <taxon>Fungi</taxon>
        <taxon>Dikarya</taxon>
        <taxon>Ascomycota</taxon>
        <taxon>Pezizomycotina</taxon>
        <taxon>Leotiomycetes</taxon>
        <taxon>Helotiales</taxon>
        <taxon>Sclerotiniaceae</taxon>
        <taxon>Botrytis</taxon>
    </lineage>
</organism>
<evidence type="ECO:0000313" key="2">
    <source>
        <dbReference type="Proteomes" id="UP000531561"/>
    </source>
</evidence>
<gene>
    <name evidence="1" type="ORF">Bfra_005463</name>
</gene>
<name>A0A8H6AUT6_9HELO</name>
<dbReference type="AlphaFoldDB" id="A0A8H6AUT6"/>
<sequence>MTTELRVFERVDGTYLSIQRSGKKLTPEVFVTDLRDRRVSNSVRRNPIIGGEARKLHIFERTKGPSRGVQEIAQIVARDCLAFSTELCRW</sequence>